<dbReference type="InterPro" id="IPR050237">
    <property type="entry name" value="ATP-dep_AMP-bd_enzyme"/>
</dbReference>
<evidence type="ECO:0000259" key="2">
    <source>
        <dbReference type="Pfam" id="PF00501"/>
    </source>
</evidence>
<evidence type="ECO:0000313" key="4">
    <source>
        <dbReference type="Proteomes" id="UP000236220"/>
    </source>
</evidence>
<organism evidence="3 4">
    <name type="scientific">Solilutibacter silvestris</name>
    <dbReference type="NCBI Taxonomy" id="1645665"/>
    <lineage>
        <taxon>Bacteria</taxon>
        <taxon>Pseudomonadati</taxon>
        <taxon>Pseudomonadota</taxon>
        <taxon>Gammaproteobacteria</taxon>
        <taxon>Lysobacterales</taxon>
        <taxon>Lysobacteraceae</taxon>
        <taxon>Solilutibacter</taxon>
    </lineage>
</organism>
<dbReference type="Proteomes" id="UP000236220">
    <property type="component" value="Unassembled WGS sequence"/>
</dbReference>
<proteinExistence type="predicted"/>
<evidence type="ECO:0000256" key="1">
    <source>
        <dbReference type="ARBA" id="ARBA00022598"/>
    </source>
</evidence>
<dbReference type="SUPFAM" id="SSF56801">
    <property type="entry name" value="Acetyl-CoA synthetase-like"/>
    <property type="match status" value="1"/>
</dbReference>
<reference evidence="3 4" key="1">
    <citation type="submission" date="2017-08" db="EMBL/GenBank/DDBJ databases">
        <title>Lysobacter sylvestris genome.</title>
        <authorList>
            <person name="Zhang D.-C."/>
            <person name="Albuquerque L."/>
            <person name="Franca L."/>
            <person name="Froufe H.J.C."/>
            <person name="Barroso C."/>
            <person name="Egas C."/>
            <person name="Da Costa M."/>
            <person name="Margesin R."/>
        </authorList>
    </citation>
    <scope>NUCLEOTIDE SEQUENCE [LARGE SCALE GENOMIC DNA]</scope>
    <source>
        <strain evidence="3 4">AM20-91</strain>
    </source>
</reference>
<protein>
    <submittedName>
        <fullName evidence="3">AMP-binding enzyme</fullName>
    </submittedName>
</protein>
<dbReference type="PANTHER" id="PTHR43767:SF8">
    <property type="entry name" value="LONG-CHAIN-FATTY-ACID--COA LIGASE"/>
    <property type="match status" value="1"/>
</dbReference>
<dbReference type="PANTHER" id="PTHR43767">
    <property type="entry name" value="LONG-CHAIN-FATTY-ACID--COA LIGASE"/>
    <property type="match status" value="1"/>
</dbReference>
<keyword evidence="4" id="KW-1185">Reference proteome</keyword>
<dbReference type="InterPro" id="IPR000873">
    <property type="entry name" value="AMP-dep_synth/lig_dom"/>
</dbReference>
<dbReference type="AlphaFoldDB" id="A0A2K1Q0Q8"/>
<dbReference type="EMBL" id="NPZB01000001">
    <property type="protein sequence ID" value="PNS08604.1"/>
    <property type="molecule type" value="Genomic_DNA"/>
</dbReference>
<sequence length="468" mass="50140">MQRKVSGMGNEAGQPLARAELRPLIDGSRDRPLLFAPDGVPLSRGEFLARVRAVAARLPQATHVINLCERRDAFIIGLCAAASRGQVTLLPPSRADDVVAEVQSRHPGSYRMGDAMPDGTHGDVDVHVDPAAQGIDGDDPLINPDTVLVIGFTSGSTGAPMAYPKTFAGFRISTAQNVAALDGLLAPGEQFSVVATVPPQHMYGMELSVLLPLVGPAAVHAGRPFFPQDIAAALAQVPAPRLLVTTPLHLRALVESGVELPELKVVVTATAPLPQEIAAAAETRYRCEVREMFGSTETCVIAARRTARDNEWTLLPGVELRPQAEGTLVLRESLPQPVLLADLVELAADGRRFALRGRSADVLEIAGKRASLADLTRRLQQVPGIRDGVMVQVAADAQGVRRLFAIVVADTDLGDEDILAALRRSSDPVFLPRRIFRVDALPRNETGKLPRAEIDAIIERALKARSSR</sequence>
<evidence type="ECO:0000313" key="3">
    <source>
        <dbReference type="EMBL" id="PNS08604.1"/>
    </source>
</evidence>
<dbReference type="Pfam" id="PF00501">
    <property type="entry name" value="AMP-binding"/>
    <property type="match status" value="1"/>
</dbReference>
<name>A0A2K1Q0Q8_9GAMM</name>
<gene>
    <name evidence="3" type="ORF">Lysil_0233</name>
</gene>
<feature type="domain" description="AMP-dependent synthetase/ligase" evidence="2">
    <location>
        <begin position="130"/>
        <end position="315"/>
    </location>
</feature>
<dbReference type="Gene3D" id="3.30.300.30">
    <property type="match status" value="1"/>
</dbReference>
<dbReference type="InterPro" id="IPR042099">
    <property type="entry name" value="ANL_N_sf"/>
</dbReference>
<dbReference type="Gene3D" id="3.40.50.12780">
    <property type="entry name" value="N-terminal domain of ligase-like"/>
    <property type="match status" value="1"/>
</dbReference>
<keyword evidence="1" id="KW-0436">Ligase</keyword>
<dbReference type="GO" id="GO:0016874">
    <property type="term" value="F:ligase activity"/>
    <property type="evidence" value="ECO:0007669"/>
    <property type="project" value="UniProtKB-KW"/>
</dbReference>
<comment type="caution">
    <text evidence="3">The sequence shown here is derived from an EMBL/GenBank/DDBJ whole genome shotgun (WGS) entry which is preliminary data.</text>
</comment>
<dbReference type="InterPro" id="IPR045851">
    <property type="entry name" value="AMP-bd_C_sf"/>
</dbReference>
<accession>A0A2K1Q0Q8</accession>